<dbReference type="EMBL" id="QLLK01000012">
    <property type="protein sequence ID" value="RAI85770.1"/>
    <property type="molecule type" value="Genomic_DNA"/>
</dbReference>
<proteinExistence type="predicted"/>
<evidence type="ECO:0000313" key="1">
    <source>
        <dbReference type="EMBL" id="RAI85770.1"/>
    </source>
</evidence>
<accession>A0A327P0M3</accession>
<dbReference type="AlphaFoldDB" id="A0A327P0M3"/>
<keyword evidence="2" id="KW-1185">Reference proteome</keyword>
<gene>
    <name evidence="1" type="ORF">LV83_03546</name>
</gene>
<dbReference type="RefSeq" id="WP_111612869.1">
    <property type="nucleotide sequence ID" value="NZ_QLLK01000012.1"/>
</dbReference>
<dbReference type="Proteomes" id="UP000249610">
    <property type="component" value="Unassembled WGS sequence"/>
</dbReference>
<name>A0A327P0M3_9BACT</name>
<dbReference type="OrthoDB" id="679547at2"/>
<protein>
    <submittedName>
        <fullName evidence="1">Uncharacterized protein</fullName>
    </submittedName>
</protein>
<evidence type="ECO:0000313" key="2">
    <source>
        <dbReference type="Proteomes" id="UP000249610"/>
    </source>
</evidence>
<reference evidence="1 2" key="1">
    <citation type="submission" date="2018-06" db="EMBL/GenBank/DDBJ databases">
        <title>Genomic Encyclopedia of Archaeal and Bacterial Type Strains, Phase II (KMG-II): from individual species to whole genera.</title>
        <authorList>
            <person name="Goeker M."/>
        </authorList>
    </citation>
    <scope>NUCLEOTIDE SEQUENCE [LARGE SCALE GENOMIC DNA]</scope>
    <source>
        <strain evidence="1 2">DSM 23446</strain>
    </source>
</reference>
<comment type="caution">
    <text evidence="1">The sequence shown here is derived from an EMBL/GenBank/DDBJ whole genome shotgun (WGS) entry which is preliminary data.</text>
</comment>
<sequence>MTLGQTIENETVYFTIPKTIYFGGERVWIHSKSLNGDIPTESKIIYAELLNRYNESVAIAKMPLEDGQSFNFLQIPPNLPSDNYLLRVFTRISPYQNLEEGLVQQFVTVFNKTVPPTVVAERKLVTINQESSEIVLSRQINEAGSTLKIELPTGVELSNLSIASLNPFLADQGMISSTSAYESIDEHNLIPELFGHVIEAKLDEAAVDTTKLYYMSLHGEKSALFTDRPDANGSMYFDAGGMRNWKYLVAQADENGSLLDFGVVSPAPATHFKKDFIFPQLEISPEDQLYLQELLKGGQIEGYFVNEYDATQMPVVTGFLEDRTYLLDDYTRFETVGTVIKEYVPEISQKNIQKKKEFRILDNVMNTVFDSNPLMLVDALVVFNSDELAAFDPTNFKKLDVLTRTFFLNEEKFPGVMSFSSYENDFGGFPIPSNSIYLDYEGIQPKVKSTESLFSAPMDDQRIMDWRTVIYWSAVPDSAPVSNSMEIKLPDLKGKYQITLKTKTPQGEARNYTRTFEVK</sequence>
<organism evidence="1 2">
    <name type="scientific">Algoriphagus yeomjeoni</name>
    <dbReference type="NCBI Taxonomy" id="291403"/>
    <lineage>
        <taxon>Bacteria</taxon>
        <taxon>Pseudomonadati</taxon>
        <taxon>Bacteroidota</taxon>
        <taxon>Cytophagia</taxon>
        <taxon>Cytophagales</taxon>
        <taxon>Cyclobacteriaceae</taxon>
        <taxon>Algoriphagus</taxon>
    </lineage>
</organism>